<gene>
    <name evidence="2" type="ORF">Tci_002024</name>
</gene>
<protein>
    <submittedName>
        <fullName evidence="2">Putative transposase (Putative), gypsy type</fullName>
    </submittedName>
</protein>
<accession>A0A699GS30</accession>
<organism evidence="2">
    <name type="scientific">Tanacetum cinerariifolium</name>
    <name type="common">Dalmatian daisy</name>
    <name type="synonym">Chrysanthemum cinerariifolium</name>
    <dbReference type="NCBI Taxonomy" id="118510"/>
    <lineage>
        <taxon>Eukaryota</taxon>
        <taxon>Viridiplantae</taxon>
        <taxon>Streptophyta</taxon>
        <taxon>Embryophyta</taxon>
        <taxon>Tracheophyta</taxon>
        <taxon>Spermatophyta</taxon>
        <taxon>Magnoliopsida</taxon>
        <taxon>eudicotyledons</taxon>
        <taxon>Gunneridae</taxon>
        <taxon>Pentapetalae</taxon>
        <taxon>asterids</taxon>
        <taxon>campanulids</taxon>
        <taxon>Asterales</taxon>
        <taxon>Asteraceae</taxon>
        <taxon>Asteroideae</taxon>
        <taxon>Anthemideae</taxon>
        <taxon>Anthemidinae</taxon>
        <taxon>Tanacetum</taxon>
    </lineage>
</organism>
<feature type="region of interest" description="Disordered" evidence="1">
    <location>
        <begin position="1"/>
        <end position="65"/>
    </location>
</feature>
<feature type="region of interest" description="Disordered" evidence="1">
    <location>
        <begin position="408"/>
        <end position="439"/>
    </location>
</feature>
<feature type="compositionally biased region" description="Basic and acidic residues" evidence="1">
    <location>
        <begin position="30"/>
        <end position="39"/>
    </location>
</feature>
<proteinExistence type="predicted"/>
<name>A0A699GS30_TANCI</name>
<evidence type="ECO:0000256" key="1">
    <source>
        <dbReference type="SAM" id="MobiDB-lite"/>
    </source>
</evidence>
<comment type="caution">
    <text evidence="2">The sequence shown here is derived from an EMBL/GenBank/DDBJ whole genome shotgun (WGS) entry which is preliminary data.</text>
</comment>
<dbReference type="AlphaFoldDB" id="A0A699GS30"/>
<reference evidence="2" key="1">
    <citation type="journal article" date="2019" name="Sci. Rep.">
        <title>Draft genome of Tanacetum cinerariifolium, the natural source of mosquito coil.</title>
        <authorList>
            <person name="Yamashiro T."/>
            <person name="Shiraishi A."/>
            <person name="Satake H."/>
            <person name="Nakayama K."/>
        </authorList>
    </citation>
    <scope>NUCLEOTIDE SEQUENCE</scope>
</reference>
<evidence type="ECO:0000313" key="2">
    <source>
        <dbReference type="EMBL" id="GEU30046.1"/>
    </source>
</evidence>
<sequence>MEKQSVVDLDEGDDDNMAEKQAITQLFGPDPKERPADKQRAKKKQKSGDTTSVGGSTGGSTVGSHSEFISGVLSQDYRRKCEAADKAYHAKREKEQGMMQCRELEFLMIDPSSLPPAKRAIIEMKEAEIMRKYPNAAPLCKCVRQLKVGKNASGSRNCIRSRAETEPMGVSRGSACDRDLQILIPFRGCLLVRERLGPNLCILFIMGNITDIRSVLTQKALIIFCETYHVPDEVHSQLPSPNQTIHEMPNGKIGVYTSKGVPKDPFPKSFEFNAKHFATLVGLPAPFHKYPKPFLCLVGISRYYILDEDAYPEFLGDNDEGMDLLAFIRTADPTKVRVAERQRAENEPRLLESTVERVVSLLPIAPARASSELEASVDKLFDEGASGDGQGADIQPVVVTTDTIVKDVDSLQPRRQRKRKTDVVDTSGPSHPPKKLREDYGALGGASIAGKSMSAVQSLFTEAVLNAEARGELIPTLPFVTSSVSATPEREDKSPADSVTRLNLRTIGAPQRFVISLDSSHHFGANIAEAEVDSIVRTDSVPGGFFDVSGSDFLIGGIRTVVDPDSDLQKVYVSRWSETNGFGLNDSCICREMLDEFAPPKFFASVRGMDHDQLFTEFNVRAARQISLNVKVGMRAEYNIREKMKLRFIVDEQAELLKVKDGEIESLKAQLLLKEAKAAEAICLRAEVFKFEAAQQSLRGEVGVLRDQSAALERKKNELSVKVTDLSASVKVHELEISSAMLQEKVAVYEDFVGQLEKFQDEKLEEVNEKFDKLCADFFDMALHLEEKFYPHLLTTIFGRRWLLTYGMKLVVVKFLNSTEYLSTLGATISKAVEKGMQEGLSAGITHGAKGRKLADVAAYNPSAEADYLSSLQHFQNVNFSLIAELKSNKDSSVDKIMNLLRLDDILAKRMGLTESQPHVNQLMVPIHHSPDQRVIGASALSLSLEVSHSRVKKMIENIAKHVLALRVVFFPLSAPLSDAALKGMKGTSGSTHDASTTLSTTFVSANIIPPISTDDYKVAHADGQGVPV</sequence>
<dbReference type="EMBL" id="BKCJ010000122">
    <property type="protein sequence ID" value="GEU30046.1"/>
    <property type="molecule type" value="Genomic_DNA"/>
</dbReference>